<comment type="caution">
    <text evidence="1">The sequence shown here is derived from an EMBL/GenBank/DDBJ whole genome shotgun (WGS) entry which is preliminary data.</text>
</comment>
<dbReference type="InterPro" id="IPR029021">
    <property type="entry name" value="Prot-tyrosine_phosphatase-like"/>
</dbReference>
<organism evidence="1 2">
    <name type="scientific">Candidatus Blautia faecavium</name>
    <dbReference type="NCBI Taxonomy" id="2838487"/>
    <lineage>
        <taxon>Bacteria</taxon>
        <taxon>Bacillati</taxon>
        <taxon>Bacillota</taxon>
        <taxon>Clostridia</taxon>
        <taxon>Lachnospirales</taxon>
        <taxon>Lachnospiraceae</taxon>
        <taxon>Blautia</taxon>
    </lineage>
</organism>
<dbReference type="EMBL" id="DWYZ01000028">
    <property type="protein sequence ID" value="HJB27393.1"/>
    <property type="molecule type" value="Genomic_DNA"/>
</dbReference>
<dbReference type="GO" id="GO:0004721">
    <property type="term" value="F:phosphoprotein phosphatase activity"/>
    <property type="evidence" value="ECO:0007669"/>
    <property type="project" value="InterPro"/>
</dbReference>
<sequence length="350" mass="41216">MKYGKIRIEDGYLIFTKHMMTNNLPCKDILWAYLRREGVNDGSENKQLIVNYLVVVTKRRKRYKFDMTEKEVHECLTLLKVLNPEMTVGFPRGGRIPLQSLPNTRDLGALLAEDGRHILPRKLIRSGELYHVSFADRKILTEEYHLTKIIDLRTDKEREKKPDTAIPGVAYSHISILDEESEEISRTKDMVQMILEEDLTEERMCRQYENFIRDQYCVKQYARFLDEILHQGDGAVMWHCSVGKDRAGVGTALLLCILGIPREVIREDFLKSNLYLDGEFEYAIRLLETKTIVTPQIMDRMRILFRVKEEYLDAVFETIERYYGTMERFIRRALYLTPKAVEELQNKYLI</sequence>
<protein>
    <submittedName>
        <fullName evidence="1">Tyrosine-protein phosphatase</fullName>
    </submittedName>
</protein>
<evidence type="ECO:0000313" key="2">
    <source>
        <dbReference type="Proteomes" id="UP000823842"/>
    </source>
</evidence>
<gene>
    <name evidence="1" type="ORF">IAA06_01170</name>
</gene>
<dbReference type="Gene3D" id="3.90.190.10">
    <property type="entry name" value="Protein tyrosine phosphatase superfamily"/>
    <property type="match status" value="1"/>
</dbReference>
<proteinExistence type="predicted"/>
<dbReference type="Pfam" id="PF13350">
    <property type="entry name" value="Y_phosphatase3"/>
    <property type="match status" value="1"/>
</dbReference>
<evidence type="ECO:0000313" key="1">
    <source>
        <dbReference type="EMBL" id="HJB27393.1"/>
    </source>
</evidence>
<accession>A0A9D2LRJ1</accession>
<name>A0A9D2LRJ1_9FIRM</name>
<dbReference type="Proteomes" id="UP000823842">
    <property type="component" value="Unassembled WGS sequence"/>
</dbReference>
<reference evidence="1" key="1">
    <citation type="journal article" date="2021" name="PeerJ">
        <title>Extensive microbial diversity within the chicken gut microbiome revealed by metagenomics and culture.</title>
        <authorList>
            <person name="Gilroy R."/>
            <person name="Ravi A."/>
            <person name="Getino M."/>
            <person name="Pursley I."/>
            <person name="Horton D.L."/>
            <person name="Alikhan N.F."/>
            <person name="Baker D."/>
            <person name="Gharbi K."/>
            <person name="Hall N."/>
            <person name="Watson M."/>
            <person name="Adriaenssens E.M."/>
            <person name="Foster-Nyarko E."/>
            <person name="Jarju S."/>
            <person name="Secka A."/>
            <person name="Antonio M."/>
            <person name="Oren A."/>
            <person name="Chaudhuri R.R."/>
            <person name="La Ragione R."/>
            <person name="Hildebrand F."/>
            <person name="Pallen M.J."/>
        </authorList>
    </citation>
    <scope>NUCLEOTIDE SEQUENCE</scope>
    <source>
        <strain evidence="1">ChiSjej1B19-5720</strain>
    </source>
</reference>
<reference evidence="1" key="2">
    <citation type="submission" date="2021-04" db="EMBL/GenBank/DDBJ databases">
        <authorList>
            <person name="Gilroy R."/>
        </authorList>
    </citation>
    <scope>NUCLEOTIDE SEQUENCE</scope>
    <source>
        <strain evidence="1">ChiSjej1B19-5720</strain>
    </source>
</reference>
<dbReference type="InterPro" id="IPR026893">
    <property type="entry name" value="Tyr/Ser_Pase_IphP-type"/>
</dbReference>
<dbReference type="AlphaFoldDB" id="A0A9D2LRJ1"/>
<dbReference type="SUPFAM" id="SSF52799">
    <property type="entry name" value="(Phosphotyrosine protein) phosphatases II"/>
    <property type="match status" value="1"/>
</dbReference>